<feature type="region of interest" description="Disordered" evidence="1">
    <location>
        <begin position="95"/>
        <end position="132"/>
    </location>
</feature>
<evidence type="ECO:0000313" key="4">
    <source>
        <dbReference type="Proteomes" id="UP000693970"/>
    </source>
</evidence>
<dbReference type="EMBL" id="JAGRRH010000014">
    <property type="protein sequence ID" value="KAG7358632.1"/>
    <property type="molecule type" value="Genomic_DNA"/>
</dbReference>
<sequence length="391" mass="43009">MAESLTLHPPAEEAEQKASAPSMLQVKTGDADYTVETTLSSNLMSASSSPETIEKGNISPTKPSILRNPIHRLRRRKRPTIEVLAKEEGVIISSSDSVSSTSFIENDETTTKKDNEEEEEEKQLEEYQTDEDVEEDVNAAVHQTRPASPKISIVLERDNEVVVEQLLPFASKTKHASSSTTTKHMTSSDNPEDLFYSPLKLVTPKVTTNPQRNQRQCKSIIKRGDSKSRTKSNATLLSTTSQRRVSFDEATIVKHESARKRKSAFETIRLAMPIILPYLIAILILVVSSLVPPAVDTTVSSNVEHAAESVSTGSDTNQKSIMGGLVTVSASSSSDESEPPKEDPIIEDHNDGRECGSSATASTSTVIRTLWTPHSMYDQVVLPRTFNHHRN</sequence>
<feature type="region of interest" description="Disordered" evidence="1">
    <location>
        <begin position="1"/>
        <end position="25"/>
    </location>
</feature>
<keyword evidence="2" id="KW-0812">Transmembrane</keyword>
<dbReference type="Proteomes" id="UP000693970">
    <property type="component" value="Unassembled WGS sequence"/>
</dbReference>
<keyword evidence="2" id="KW-0472">Membrane</keyword>
<reference evidence="3" key="1">
    <citation type="journal article" date="2021" name="Sci. Rep.">
        <title>Diploid genomic architecture of Nitzschia inconspicua, an elite biomass production diatom.</title>
        <authorList>
            <person name="Oliver A."/>
            <person name="Podell S."/>
            <person name="Pinowska A."/>
            <person name="Traller J.C."/>
            <person name="Smith S.R."/>
            <person name="McClure R."/>
            <person name="Beliaev A."/>
            <person name="Bohutskyi P."/>
            <person name="Hill E.A."/>
            <person name="Rabines A."/>
            <person name="Zheng H."/>
            <person name="Allen L.Z."/>
            <person name="Kuo A."/>
            <person name="Grigoriev I.V."/>
            <person name="Allen A.E."/>
            <person name="Hazlebeck D."/>
            <person name="Allen E.E."/>
        </authorList>
    </citation>
    <scope>NUCLEOTIDE SEQUENCE</scope>
    <source>
        <strain evidence="3">Hildebrandi</strain>
    </source>
</reference>
<proteinExistence type="predicted"/>
<evidence type="ECO:0000256" key="2">
    <source>
        <dbReference type="SAM" id="Phobius"/>
    </source>
</evidence>
<reference evidence="3" key="2">
    <citation type="submission" date="2021-04" db="EMBL/GenBank/DDBJ databases">
        <authorList>
            <person name="Podell S."/>
        </authorList>
    </citation>
    <scope>NUCLEOTIDE SEQUENCE</scope>
    <source>
        <strain evidence="3">Hildebrandi</strain>
    </source>
</reference>
<accession>A0A9K3PT26</accession>
<feature type="region of interest" description="Disordered" evidence="1">
    <location>
        <begin position="208"/>
        <end position="233"/>
    </location>
</feature>
<dbReference type="AlphaFoldDB" id="A0A9K3PT26"/>
<name>A0A9K3PT26_9STRA</name>
<feature type="compositionally biased region" description="Basic and acidic residues" evidence="1">
    <location>
        <begin position="338"/>
        <end position="354"/>
    </location>
</feature>
<organism evidence="3 4">
    <name type="scientific">Nitzschia inconspicua</name>
    <dbReference type="NCBI Taxonomy" id="303405"/>
    <lineage>
        <taxon>Eukaryota</taxon>
        <taxon>Sar</taxon>
        <taxon>Stramenopiles</taxon>
        <taxon>Ochrophyta</taxon>
        <taxon>Bacillariophyta</taxon>
        <taxon>Bacillariophyceae</taxon>
        <taxon>Bacillariophycidae</taxon>
        <taxon>Bacillariales</taxon>
        <taxon>Bacillariaceae</taxon>
        <taxon>Nitzschia</taxon>
    </lineage>
</organism>
<feature type="region of interest" description="Disordered" evidence="1">
    <location>
        <begin position="41"/>
        <end position="65"/>
    </location>
</feature>
<evidence type="ECO:0000256" key="1">
    <source>
        <dbReference type="SAM" id="MobiDB-lite"/>
    </source>
</evidence>
<evidence type="ECO:0000313" key="3">
    <source>
        <dbReference type="EMBL" id="KAG7358632.1"/>
    </source>
</evidence>
<keyword evidence="2" id="KW-1133">Transmembrane helix</keyword>
<comment type="caution">
    <text evidence="3">The sequence shown here is derived from an EMBL/GenBank/DDBJ whole genome shotgun (WGS) entry which is preliminary data.</text>
</comment>
<gene>
    <name evidence="3" type="ORF">IV203_015221</name>
</gene>
<feature type="compositionally biased region" description="Acidic residues" evidence="1">
    <location>
        <begin position="116"/>
        <end position="132"/>
    </location>
</feature>
<feature type="compositionally biased region" description="Polar residues" evidence="1">
    <location>
        <begin position="208"/>
        <end position="217"/>
    </location>
</feature>
<protein>
    <submittedName>
        <fullName evidence="3">Uncharacterized protein</fullName>
    </submittedName>
</protein>
<keyword evidence="4" id="KW-1185">Reference proteome</keyword>
<feature type="region of interest" description="Disordered" evidence="1">
    <location>
        <begin position="328"/>
        <end position="359"/>
    </location>
</feature>
<feature type="transmembrane region" description="Helical" evidence="2">
    <location>
        <begin position="270"/>
        <end position="291"/>
    </location>
</feature>